<feature type="domain" description="SWIM-type" evidence="2">
    <location>
        <begin position="20"/>
        <end position="57"/>
    </location>
</feature>
<evidence type="ECO:0000313" key="4">
    <source>
        <dbReference type="RefSeq" id="XP_015278338.1"/>
    </source>
</evidence>
<gene>
    <name evidence="4" type="primary">LOC107120208</name>
</gene>
<evidence type="ECO:0000313" key="3">
    <source>
        <dbReference type="Proteomes" id="UP000694871"/>
    </source>
</evidence>
<protein>
    <submittedName>
        <fullName evidence="4">Zinc finger SWIM domain-containing protein 4-like</fullName>
    </submittedName>
</protein>
<evidence type="ECO:0000259" key="2">
    <source>
        <dbReference type="PROSITE" id="PS50966"/>
    </source>
</evidence>
<organism evidence="3 4">
    <name type="scientific">Gekko japonicus</name>
    <name type="common">Schlegel's Japanese gecko</name>
    <dbReference type="NCBI Taxonomy" id="146911"/>
    <lineage>
        <taxon>Eukaryota</taxon>
        <taxon>Metazoa</taxon>
        <taxon>Chordata</taxon>
        <taxon>Craniata</taxon>
        <taxon>Vertebrata</taxon>
        <taxon>Euteleostomi</taxon>
        <taxon>Lepidosauria</taxon>
        <taxon>Squamata</taxon>
        <taxon>Bifurcata</taxon>
        <taxon>Gekkota</taxon>
        <taxon>Gekkonidae</taxon>
        <taxon>Gekkoninae</taxon>
        <taxon>Gekko</taxon>
    </lineage>
</organism>
<dbReference type="PANTHER" id="PTHR22619:SF4">
    <property type="entry name" value="ZINC FINGER SWIM DOMAIN-CONTAINING PROTEIN 4"/>
    <property type="match status" value="1"/>
</dbReference>
<keyword evidence="1" id="KW-0862">Zinc</keyword>
<dbReference type="RefSeq" id="XP_015278338.1">
    <property type="nucleotide sequence ID" value="XM_015422852.1"/>
</dbReference>
<evidence type="ECO:0000256" key="1">
    <source>
        <dbReference type="PROSITE-ProRule" id="PRU00325"/>
    </source>
</evidence>
<feature type="non-terminal residue" evidence="4">
    <location>
        <position position="521"/>
    </location>
</feature>
<dbReference type="InterPro" id="IPR007527">
    <property type="entry name" value="Znf_SWIM"/>
</dbReference>
<dbReference type="PANTHER" id="PTHR22619">
    <property type="entry name" value="ZINC FINGER SWIM DOMAIN CONTAINING PROTEIN 4, 5, 6"/>
    <property type="match status" value="1"/>
</dbReference>
<keyword evidence="1" id="KW-0479">Metal-binding</keyword>
<sequence>FHLSGIVTEPPGPAEPEHSYHVSISFDRCKITSVSCACDNRDIFYCAHVVALSLHRIRHARQVELRLPISETLSQMNRDQLQKFVQYLISAHHTEVLPTAQRLADEILLLGSEINRVHGAPDPTAGAGIEDANCWHLDEEQIQEQVKQLLSNGGYYGASQQLQSMFNKCIRSARLGPAAPGALWVCVVLSPHCKLEERALWLQLLKKWNKLDICPLEEGNYSCDSTGSGAALPSNLNRSPAGARQTVFGRAIKAAELRWGDGHLQKILSSDCYGLSLKSGSDKLGFDPQGHPLWLGDAFPTACARVDALRSHGYPREALRLAVAVVNAMRLQRRHQLESYKQQKKELLHKGTTSITNLEGWVGHPLDPIGCLCRTFLEACRTEDEGLALFADSAAEPKKALYQHVPVPSSPGESYFTLALEVALLGLGQQRSMPEGLYAQDKVVRSEEHLIGVLEEMELDERLVPVLRKQAALLLDGGPFSGFGEVVFRESVPMHTFARYLFTALLPYDPELAYRLALRAM</sequence>
<dbReference type="PROSITE" id="PS50966">
    <property type="entry name" value="ZF_SWIM"/>
    <property type="match status" value="1"/>
</dbReference>
<proteinExistence type="predicted"/>
<name>A0ABM1KXA1_GEKJA</name>
<reference evidence="4" key="1">
    <citation type="submission" date="2025-08" db="UniProtKB">
        <authorList>
            <consortium name="RefSeq"/>
        </authorList>
    </citation>
    <scope>IDENTIFICATION</scope>
</reference>
<keyword evidence="1" id="KW-0863">Zinc-finger</keyword>
<dbReference type="GeneID" id="107120208"/>
<keyword evidence="3" id="KW-1185">Reference proteome</keyword>
<dbReference type="Proteomes" id="UP000694871">
    <property type="component" value="Unplaced"/>
</dbReference>
<feature type="non-terminal residue" evidence="4">
    <location>
        <position position="1"/>
    </location>
</feature>
<accession>A0ABM1KXA1</accession>